<keyword evidence="3" id="KW-1185">Reference proteome</keyword>
<gene>
    <name evidence="2" type="ORF">PGQ11_006682</name>
</gene>
<evidence type="ECO:0000256" key="1">
    <source>
        <dbReference type="SAM" id="MobiDB-lite"/>
    </source>
</evidence>
<dbReference type="InterPro" id="IPR019128">
    <property type="entry name" value="Dcc1"/>
</dbReference>
<evidence type="ECO:0008006" key="4">
    <source>
        <dbReference type="Google" id="ProtNLM"/>
    </source>
</evidence>
<dbReference type="Pfam" id="PF09724">
    <property type="entry name" value="Dcc1"/>
    <property type="match status" value="1"/>
</dbReference>
<evidence type="ECO:0000313" key="3">
    <source>
        <dbReference type="Proteomes" id="UP001390339"/>
    </source>
</evidence>
<reference evidence="2 3" key="1">
    <citation type="journal article" date="2024" name="IMA Fungus">
        <title>Apiospora arundinis, a panoply of carbohydrate-active enzymes and secondary metabolites.</title>
        <authorList>
            <person name="Sorensen T."/>
            <person name="Petersen C."/>
            <person name="Muurmann A.T."/>
            <person name="Christiansen J.V."/>
            <person name="Brundto M.L."/>
            <person name="Overgaard C.K."/>
            <person name="Boysen A.T."/>
            <person name="Wollenberg R.D."/>
            <person name="Larsen T.O."/>
            <person name="Sorensen J.L."/>
            <person name="Nielsen K.L."/>
            <person name="Sondergaard T.E."/>
        </authorList>
    </citation>
    <scope>NUCLEOTIDE SEQUENCE [LARGE SCALE GENOMIC DNA]</scope>
    <source>
        <strain evidence="2 3">AAU 773</strain>
    </source>
</reference>
<dbReference type="Proteomes" id="UP001390339">
    <property type="component" value="Unassembled WGS sequence"/>
</dbReference>
<name>A0ABR2IU06_9PEZI</name>
<dbReference type="EMBL" id="JAPCWZ010000004">
    <property type="protein sequence ID" value="KAK8868104.1"/>
    <property type="molecule type" value="Genomic_DNA"/>
</dbReference>
<protein>
    <recommendedName>
        <fullName evidence="4">Sister chromatid cohesion protein DCC1</fullName>
    </recommendedName>
</protein>
<proteinExistence type="predicted"/>
<comment type="caution">
    <text evidence="2">The sequence shown here is derived from an EMBL/GenBank/DDBJ whole genome shotgun (WGS) entry which is preliminary data.</text>
</comment>
<evidence type="ECO:0000313" key="2">
    <source>
        <dbReference type="EMBL" id="KAK8868104.1"/>
    </source>
</evidence>
<accession>A0ABR2IU06</accession>
<organism evidence="2 3">
    <name type="scientific">Apiospora arundinis</name>
    <dbReference type="NCBI Taxonomy" id="335852"/>
    <lineage>
        <taxon>Eukaryota</taxon>
        <taxon>Fungi</taxon>
        <taxon>Dikarya</taxon>
        <taxon>Ascomycota</taxon>
        <taxon>Pezizomycotina</taxon>
        <taxon>Sordariomycetes</taxon>
        <taxon>Xylariomycetidae</taxon>
        <taxon>Amphisphaeriales</taxon>
        <taxon>Apiosporaceae</taxon>
        <taxon>Apiospora</taxon>
    </lineage>
</organism>
<sequence length="140" mass="14693">MSSQQNAGIPLTHAPNGVGYKLLELPPELLALLESDDPPVLKLESSAASAVIKHGGQTWGLRQKNTSNALILLTPAAASSSSTSPSTTEESLDTGAPPGTTELKAISTIHESVELVLDTTGETAKPVARGKWHEKFARTR</sequence>
<feature type="compositionally biased region" description="Low complexity" evidence="1">
    <location>
        <begin position="76"/>
        <end position="89"/>
    </location>
</feature>
<feature type="region of interest" description="Disordered" evidence="1">
    <location>
        <begin position="76"/>
        <end position="102"/>
    </location>
</feature>